<evidence type="ECO:0000256" key="5">
    <source>
        <dbReference type="ARBA" id="ARBA00023136"/>
    </source>
</evidence>
<keyword evidence="3" id="KW-0812">Transmembrane</keyword>
<evidence type="ECO:0000256" key="1">
    <source>
        <dbReference type="ARBA" id="ARBA00004370"/>
    </source>
</evidence>
<accession>A0A0G4KNI3</accession>
<dbReference type="EMBL" id="CVQI01002171">
    <property type="protein sequence ID" value="CRK11337.1"/>
    <property type="molecule type" value="Genomic_DNA"/>
</dbReference>
<gene>
    <name evidence="6" type="ORF">BN1723_020992</name>
</gene>
<evidence type="ECO:0000256" key="3">
    <source>
        <dbReference type="ARBA" id="ARBA00022692"/>
    </source>
</evidence>
<dbReference type="Pfam" id="PF03381">
    <property type="entry name" value="CDC50"/>
    <property type="match status" value="1"/>
</dbReference>
<feature type="non-terminal residue" evidence="6">
    <location>
        <position position="45"/>
    </location>
</feature>
<evidence type="ECO:0000256" key="4">
    <source>
        <dbReference type="ARBA" id="ARBA00022989"/>
    </source>
</evidence>
<proteinExistence type="inferred from homology"/>
<keyword evidence="5" id="KW-0472">Membrane</keyword>
<dbReference type="GO" id="GO:0016020">
    <property type="term" value="C:membrane"/>
    <property type="evidence" value="ECO:0007669"/>
    <property type="project" value="UniProtKB-SubCell"/>
</dbReference>
<dbReference type="AlphaFoldDB" id="A0A0G4KNI3"/>
<protein>
    <submittedName>
        <fullName evidence="6">Uncharacterized protein</fullName>
    </submittedName>
</protein>
<reference evidence="7" key="1">
    <citation type="submission" date="2015-05" db="EMBL/GenBank/DDBJ databases">
        <authorList>
            <person name="Fogelqvist Johan"/>
        </authorList>
    </citation>
    <scope>NUCLEOTIDE SEQUENCE [LARGE SCALE GENOMIC DNA]</scope>
</reference>
<comment type="subcellular location">
    <subcellularLocation>
        <location evidence="1">Membrane</location>
    </subcellularLocation>
</comment>
<evidence type="ECO:0000313" key="7">
    <source>
        <dbReference type="Proteomes" id="UP000045706"/>
    </source>
</evidence>
<name>A0A0G4KNI3_VERLO</name>
<evidence type="ECO:0000313" key="6">
    <source>
        <dbReference type="EMBL" id="CRK11337.1"/>
    </source>
</evidence>
<dbReference type="InterPro" id="IPR005045">
    <property type="entry name" value="CDC50/LEM3_fam"/>
</dbReference>
<comment type="similarity">
    <text evidence="2">Belongs to the CDC50/LEM3 family.</text>
</comment>
<keyword evidence="4" id="KW-1133">Transmembrane helix</keyword>
<dbReference type="Proteomes" id="UP000045706">
    <property type="component" value="Unassembled WGS sequence"/>
</dbReference>
<organism evidence="6 7">
    <name type="scientific">Verticillium longisporum</name>
    <name type="common">Verticillium dahliae var. longisporum</name>
    <dbReference type="NCBI Taxonomy" id="100787"/>
    <lineage>
        <taxon>Eukaryota</taxon>
        <taxon>Fungi</taxon>
        <taxon>Dikarya</taxon>
        <taxon>Ascomycota</taxon>
        <taxon>Pezizomycotina</taxon>
        <taxon>Sordariomycetes</taxon>
        <taxon>Hypocreomycetidae</taxon>
        <taxon>Glomerellales</taxon>
        <taxon>Plectosphaerellaceae</taxon>
        <taxon>Verticillium</taxon>
    </lineage>
</organism>
<sequence>MRTAGLPEFSKLYQRNDDEPMRAGTYQVNITDNFPTKAYKGSKSI</sequence>
<evidence type="ECO:0000256" key="2">
    <source>
        <dbReference type="ARBA" id="ARBA00009457"/>
    </source>
</evidence>